<accession>A0A0D9X8N7</accession>
<dbReference type="STRING" id="77586.A0A0D9X8N7"/>
<dbReference type="Proteomes" id="UP000032180">
    <property type="component" value="Chromosome 8"/>
</dbReference>
<dbReference type="HOGENOM" id="CLU_1868094_0_0_1"/>
<sequence length="137" mass="15197">MASSVRTEVLGGILKGLIHVERLEFDALIDKVDCDSNEVDAGNVEGFANAKTSDDIFPRLRYVWLLNISCSSNEMCFVKFVLSKAKSLELLFVRVSSQKTVSYEEACIKMAKYKRSSPLAGLKIIRGDSLVLDLQST</sequence>
<protein>
    <recommendedName>
        <fullName evidence="3">FBD domain-containing protein</fullName>
    </recommendedName>
</protein>
<reference evidence="2" key="2">
    <citation type="submission" date="2013-12" db="EMBL/GenBank/DDBJ databases">
        <authorList>
            <person name="Yu Y."/>
            <person name="Lee S."/>
            <person name="de Baynast K."/>
            <person name="Wissotski M."/>
            <person name="Liu L."/>
            <person name="Talag J."/>
            <person name="Goicoechea J."/>
            <person name="Angelova A."/>
            <person name="Jetty R."/>
            <person name="Kudrna D."/>
            <person name="Golser W."/>
            <person name="Rivera L."/>
            <person name="Zhang J."/>
            <person name="Wing R."/>
        </authorList>
    </citation>
    <scope>NUCLEOTIDE SEQUENCE</scope>
</reference>
<keyword evidence="2" id="KW-1185">Reference proteome</keyword>
<reference evidence="1 2" key="1">
    <citation type="submission" date="2012-08" db="EMBL/GenBank/DDBJ databases">
        <title>Oryza genome evolution.</title>
        <authorList>
            <person name="Wing R.A."/>
        </authorList>
    </citation>
    <scope>NUCLEOTIDE SEQUENCE</scope>
</reference>
<dbReference type="AlphaFoldDB" id="A0A0D9X8N7"/>
<reference evidence="1" key="3">
    <citation type="submission" date="2015-04" db="UniProtKB">
        <authorList>
            <consortium name="EnsemblPlants"/>
        </authorList>
    </citation>
    <scope>IDENTIFICATION</scope>
</reference>
<organism evidence="1 2">
    <name type="scientific">Leersia perrieri</name>
    <dbReference type="NCBI Taxonomy" id="77586"/>
    <lineage>
        <taxon>Eukaryota</taxon>
        <taxon>Viridiplantae</taxon>
        <taxon>Streptophyta</taxon>
        <taxon>Embryophyta</taxon>
        <taxon>Tracheophyta</taxon>
        <taxon>Spermatophyta</taxon>
        <taxon>Magnoliopsida</taxon>
        <taxon>Liliopsida</taxon>
        <taxon>Poales</taxon>
        <taxon>Poaceae</taxon>
        <taxon>BOP clade</taxon>
        <taxon>Oryzoideae</taxon>
        <taxon>Oryzeae</taxon>
        <taxon>Oryzinae</taxon>
        <taxon>Leersia</taxon>
    </lineage>
</organism>
<name>A0A0D9X8N7_9ORYZ</name>
<evidence type="ECO:0000313" key="1">
    <source>
        <dbReference type="EnsemblPlants" id="LPERR08G14350.1"/>
    </source>
</evidence>
<evidence type="ECO:0000313" key="2">
    <source>
        <dbReference type="Proteomes" id="UP000032180"/>
    </source>
</evidence>
<evidence type="ECO:0008006" key="3">
    <source>
        <dbReference type="Google" id="ProtNLM"/>
    </source>
</evidence>
<dbReference type="Gramene" id="LPERR08G14350.1">
    <property type="protein sequence ID" value="LPERR08G14350.1"/>
    <property type="gene ID" value="LPERR08G14350"/>
</dbReference>
<dbReference type="EnsemblPlants" id="LPERR08G14350.1">
    <property type="protein sequence ID" value="LPERR08G14350.1"/>
    <property type="gene ID" value="LPERR08G14350"/>
</dbReference>
<proteinExistence type="predicted"/>